<dbReference type="GO" id="GO:0004601">
    <property type="term" value="F:peroxidase activity"/>
    <property type="evidence" value="ECO:0007669"/>
    <property type="project" value="UniProtKB-KW"/>
</dbReference>
<dbReference type="Gene3D" id="1.10.640.10">
    <property type="entry name" value="Haem peroxidase domain superfamily, animal type"/>
    <property type="match status" value="1"/>
</dbReference>
<dbReference type="InterPro" id="IPR037120">
    <property type="entry name" value="Haem_peroxidase_sf_animal"/>
</dbReference>
<dbReference type="RefSeq" id="XP_030762973.1">
    <property type="nucleotide sequence ID" value="XM_030907113.1"/>
</dbReference>
<dbReference type="GO" id="GO:0022412">
    <property type="term" value="P:cellular process involved in reproduction in multicellular organism"/>
    <property type="evidence" value="ECO:0007669"/>
    <property type="project" value="UniProtKB-ARBA"/>
</dbReference>
<dbReference type="GO" id="GO:0046872">
    <property type="term" value="F:metal ion binding"/>
    <property type="evidence" value="ECO:0007669"/>
    <property type="project" value="UniProtKB-KW"/>
</dbReference>
<evidence type="ECO:0000256" key="2">
    <source>
        <dbReference type="ARBA" id="ARBA00022525"/>
    </source>
</evidence>
<dbReference type="KEGG" id="soy:115887650"/>
<dbReference type="GO" id="GO:0005576">
    <property type="term" value="C:extracellular region"/>
    <property type="evidence" value="ECO:0007669"/>
    <property type="project" value="UniProtKB-SubCell"/>
</dbReference>
<dbReference type="PROSITE" id="PS50292">
    <property type="entry name" value="PEROXIDASE_3"/>
    <property type="match status" value="1"/>
</dbReference>
<dbReference type="AlphaFoldDB" id="A0A6J2YG59"/>
<dbReference type="PANTHER" id="PTHR11475">
    <property type="entry name" value="OXIDASE/PEROXIDASE"/>
    <property type="match status" value="1"/>
</dbReference>
<dbReference type="PRINTS" id="PR00457">
    <property type="entry name" value="ANPEROXIDASE"/>
</dbReference>
<keyword evidence="3" id="KW-0575">Peroxidase</keyword>
<dbReference type="GeneID" id="115887650"/>
<keyword evidence="5" id="KW-0732">Signal</keyword>
<sequence length="1225" mass="140461">MRSIGLKKPKKQQGKISEFDSKQDISPLWLVIVFLTWPTIIPSTKILITTENAQKTIQSNSKPSFENEIQKIQPDDLDAQTELLFEYGKKLGDTLTQTIERTLNNDPKAKAESKKRTNNAISFGIKSLENLVKVKEPTWFKQGLYLKEDHPAVRVAHFGAPRNKKAVLLARYGYAALEAAMKIAESYHGNVGREIAGLPEDLQARIDLDECPLRGLPTCPPASKRFRTADGTCNNPDHPWRGSALFPMQRFLAPVYEDGLQSIRRSIFGDPLPSPRQISKVIHVDRNNELQSVTLMFMQWGQFIDHDITSTVKIQSFNESIPQCCGDGGRSFLHSDFLHPSCLPIEVSSTDPFLSRFGVRCMEFTRSAPSTRIDCKLGWREQINQVTSYIDASTVYGSDVSTSDSLRTFRHGKLFYGRPQSEFPLNPPDPPGREVCREGAVSEECLQSGDGRVNENIALVAMHTIFVRYHNKIATILARINPHWSDERIYQETRKIIYSIIQHITYKEYLPIVVGPDVMELFELRLLKEGYYKNFDKRINPTVSNAFSTAAFRFGHSLVQNSFIRTDNHHRSLPNNVTLHEEFLNFHNIWSPGSLDRLLLGLSNQPSQKRDEFIAEELTNHLFQFNSFFGMDLAALNIQRGRDHGIPPYTYWRKPCGLSPIKTWEDLDGIISVSTVVRLRTLYLHVDDVDLFTGGLAERPLKGAVTGPTFACIIAQQFSVLRKGDRFWYENGDMESSFTIDQLNEIRKVSLAQVLCQTMTDIETIQPFVFLSHDNLRNLRIHCESPNIRNFDLAPWEERSFDLNSIADDTVPFEDRSQRRKRNIKTLSHRQIKAKLSTTTTDTSGQNTTDLVDTNVTDIKQAKYDIPVRLGTKKPNKNTNNGHYYKLQDSNRDDITYLFGILPETSTKPTVNNNPPLQVNINIQYAPPQILSTSTTRPVKRKKKPTDIYLENDYTHVIGRPTNIKYPTITYTQNFDRPNLYGSLTGGHKKPNLNGNSRPMDNYYRPIITKPTYIDNTDTTVNTYHDNLDIHPHYPSDNTFYNRHTSRPTIFEDRPFSTSNRPIYNDYDDDDSIIITKNKLRPQFSGFEDKEDSIDDIINEFFQNQRDTNRKKLTPIGVDDKLDFELRTDKKKTDVTNEKVVGFSSVRTKERLGRVKRNIKEPKSITTTDNYRLTDPPNDMENVHVEYMDIPELPIQHPCSYQVPKPMNEYFSALPIESSNEKTRQ</sequence>
<keyword evidence="6" id="KW-0560">Oxidoreductase</keyword>
<dbReference type="GO" id="GO:0020037">
    <property type="term" value="F:heme binding"/>
    <property type="evidence" value="ECO:0007669"/>
    <property type="project" value="InterPro"/>
</dbReference>
<keyword evidence="2" id="KW-0964">Secreted</keyword>
<dbReference type="InterPro" id="IPR019791">
    <property type="entry name" value="Haem_peroxidase_animal"/>
</dbReference>
<dbReference type="SUPFAM" id="SSF48113">
    <property type="entry name" value="Heme-dependent peroxidases"/>
    <property type="match status" value="1"/>
</dbReference>
<evidence type="ECO:0000256" key="3">
    <source>
        <dbReference type="ARBA" id="ARBA00022559"/>
    </source>
</evidence>
<feature type="binding site" description="axial binding residue" evidence="8">
    <location>
        <position position="556"/>
    </location>
    <ligand>
        <name>heme b</name>
        <dbReference type="ChEBI" id="CHEBI:60344"/>
    </ligand>
    <ligandPart>
        <name>Fe</name>
        <dbReference type="ChEBI" id="CHEBI:18248"/>
    </ligandPart>
</feature>
<dbReference type="GO" id="GO:0006979">
    <property type="term" value="P:response to oxidative stress"/>
    <property type="evidence" value="ECO:0007669"/>
    <property type="project" value="InterPro"/>
</dbReference>
<evidence type="ECO:0000256" key="4">
    <source>
        <dbReference type="ARBA" id="ARBA00022617"/>
    </source>
</evidence>
<gene>
    <name evidence="10" type="primary">LOC115887650</name>
</gene>
<evidence type="ECO:0000313" key="10">
    <source>
        <dbReference type="RefSeq" id="XP_030762973.1"/>
    </source>
</evidence>
<dbReference type="Proteomes" id="UP000504635">
    <property type="component" value="Unplaced"/>
</dbReference>
<evidence type="ECO:0000313" key="9">
    <source>
        <dbReference type="Proteomes" id="UP000504635"/>
    </source>
</evidence>
<keyword evidence="4 8" id="KW-0349">Heme</keyword>
<reference evidence="10" key="1">
    <citation type="submission" date="2025-08" db="UniProtKB">
        <authorList>
            <consortium name="RefSeq"/>
        </authorList>
    </citation>
    <scope>IDENTIFICATION</scope>
    <source>
        <tissue evidence="10">Gonads</tissue>
    </source>
</reference>
<dbReference type="CDD" id="cd09823">
    <property type="entry name" value="peroxinectin_like"/>
    <property type="match status" value="1"/>
</dbReference>
<dbReference type="PANTHER" id="PTHR11475:SF109">
    <property type="entry name" value="CHORION PEROXIDASE-LIKE PROTEIN"/>
    <property type="match status" value="1"/>
</dbReference>
<dbReference type="InParanoid" id="A0A6J2YG59"/>
<keyword evidence="9" id="KW-1185">Reference proteome</keyword>
<comment type="subcellular location">
    <subcellularLocation>
        <location evidence="1">Secreted</location>
    </subcellularLocation>
</comment>
<accession>A0A6J2YG59</accession>
<dbReference type="OrthoDB" id="823504at2759"/>
<keyword evidence="8" id="KW-0479">Metal-binding</keyword>
<evidence type="ECO:0000256" key="7">
    <source>
        <dbReference type="ARBA" id="ARBA00023004"/>
    </source>
</evidence>
<dbReference type="Pfam" id="PF03098">
    <property type="entry name" value="An_peroxidase"/>
    <property type="match status" value="1"/>
</dbReference>
<keyword evidence="7 8" id="KW-0408">Iron</keyword>
<proteinExistence type="predicted"/>
<protein>
    <submittedName>
        <fullName evidence="10">Peroxidasin homolog isoform X1</fullName>
    </submittedName>
</protein>
<dbReference type="InterPro" id="IPR010255">
    <property type="entry name" value="Haem_peroxidase_sf"/>
</dbReference>
<evidence type="ECO:0000256" key="6">
    <source>
        <dbReference type="ARBA" id="ARBA00023002"/>
    </source>
</evidence>
<dbReference type="FunFam" id="1.10.640.10:FF:000003">
    <property type="entry name" value="chorion peroxidase"/>
    <property type="match status" value="1"/>
</dbReference>
<name>A0A6J2YG59_SITOR</name>
<organism evidence="9 10">
    <name type="scientific">Sitophilus oryzae</name>
    <name type="common">Rice weevil</name>
    <name type="synonym">Curculio oryzae</name>
    <dbReference type="NCBI Taxonomy" id="7048"/>
    <lineage>
        <taxon>Eukaryota</taxon>
        <taxon>Metazoa</taxon>
        <taxon>Ecdysozoa</taxon>
        <taxon>Arthropoda</taxon>
        <taxon>Hexapoda</taxon>
        <taxon>Insecta</taxon>
        <taxon>Pterygota</taxon>
        <taxon>Neoptera</taxon>
        <taxon>Endopterygota</taxon>
        <taxon>Coleoptera</taxon>
        <taxon>Polyphaga</taxon>
        <taxon>Cucujiformia</taxon>
        <taxon>Curculionidae</taxon>
        <taxon>Dryophthorinae</taxon>
        <taxon>Sitophilus</taxon>
    </lineage>
</organism>
<evidence type="ECO:0000256" key="5">
    <source>
        <dbReference type="ARBA" id="ARBA00022729"/>
    </source>
</evidence>
<evidence type="ECO:0000256" key="1">
    <source>
        <dbReference type="ARBA" id="ARBA00004613"/>
    </source>
</evidence>
<evidence type="ECO:0000256" key="8">
    <source>
        <dbReference type="PIRSR" id="PIRSR619791-2"/>
    </source>
</evidence>